<name>A0A226D469_FOLCA</name>
<dbReference type="Proteomes" id="UP000198287">
    <property type="component" value="Unassembled WGS sequence"/>
</dbReference>
<accession>A0A226D469</accession>
<evidence type="ECO:0000313" key="2">
    <source>
        <dbReference type="EMBL" id="OXA39537.1"/>
    </source>
</evidence>
<dbReference type="AlphaFoldDB" id="A0A226D469"/>
<dbReference type="OrthoDB" id="8297494at2759"/>
<keyword evidence="3" id="KW-1185">Reference proteome</keyword>
<evidence type="ECO:0000313" key="3">
    <source>
        <dbReference type="Proteomes" id="UP000198287"/>
    </source>
</evidence>
<evidence type="ECO:0000256" key="1">
    <source>
        <dbReference type="SAM" id="Phobius"/>
    </source>
</evidence>
<dbReference type="EMBL" id="LNIX01000038">
    <property type="protein sequence ID" value="OXA39537.1"/>
    <property type="molecule type" value="Genomic_DNA"/>
</dbReference>
<feature type="transmembrane region" description="Helical" evidence="1">
    <location>
        <begin position="15"/>
        <end position="33"/>
    </location>
</feature>
<feature type="transmembrane region" description="Helical" evidence="1">
    <location>
        <begin position="54"/>
        <end position="70"/>
    </location>
</feature>
<keyword evidence="1" id="KW-0812">Transmembrane</keyword>
<feature type="transmembrane region" description="Helical" evidence="1">
    <location>
        <begin position="234"/>
        <end position="256"/>
    </location>
</feature>
<feature type="transmembrane region" description="Helical" evidence="1">
    <location>
        <begin position="166"/>
        <end position="188"/>
    </location>
</feature>
<keyword evidence="1" id="KW-1133">Transmembrane helix</keyword>
<proteinExistence type="predicted"/>
<gene>
    <name evidence="2" type="ORF">Fcan01_25773</name>
</gene>
<sequence>MSLTFLILLLDALEIGYHTFATIMFALTILLPCQPGLISSIACSNDHIFYTGNCLRLIFAALEFFILMQVTVRATFYVVLVLLTDFIFLWIECGIFISNNVSSKIYQIEYRKITLRLVLFTCCVTPSVKLFILRNNICAPPYFGSIFLDKCTRSEVNSTPGMLSKFLVYFIEWFIPVQCLWSAMFYFIQVYYGGLTYLLDYLNVLNATWSTLSPRAILDFYKQTKLLEIKLNHCVGRIIVPVSLVGFPSVQILAFFTMIRLYEDIPMPAFLYFPRMYMDMLLLNVILQTLAANLSIKSDRLRTKFLTEGHTWRKVNRKELQATNSMSLKVGSNYIAAGTPLVIQDFCVNQTVSLLLMTR</sequence>
<feature type="transmembrane region" description="Helical" evidence="1">
    <location>
        <begin position="276"/>
        <end position="296"/>
    </location>
</feature>
<reference evidence="2 3" key="1">
    <citation type="submission" date="2015-12" db="EMBL/GenBank/DDBJ databases">
        <title>The genome of Folsomia candida.</title>
        <authorList>
            <person name="Faddeeva A."/>
            <person name="Derks M.F."/>
            <person name="Anvar Y."/>
            <person name="Smit S."/>
            <person name="Van Straalen N."/>
            <person name="Roelofs D."/>
        </authorList>
    </citation>
    <scope>NUCLEOTIDE SEQUENCE [LARGE SCALE GENOMIC DNA]</scope>
    <source>
        <strain evidence="2 3">VU population</strain>
        <tissue evidence="2">Whole body</tissue>
    </source>
</reference>
<keyword evidence="1" id="KW-0472">Membrane</keyword>
<organism evidence="2 3">
    <name type="scientific">Folsomia candida</name>
    <name type="common">Springtail</name>
    <dbReference type="NCBI Taxonomy" id="158441"/>
    <lineage>
        <taxon>Eukaryota</taxon>
        <taxon>Metazoa</taxon>
        <taxon>Ecdysozoa</taxon>
        <taxon>Arthropoda</taxon>
        <taxon>Hexapoda</taxon>
        <taxon>Collembola</taxon>
        <taxon>Entomobryomorpha</taxon>
        <taxon>Isotomoidea</taxon>
        <taxon>Isotomidae</taxon>
        <taxon>Proisotominae</taxon>
        <taxon>Folsomia</taxon>
    </lineage>
</organism>
<comment type="caution">
    <text evidence="2">The sequence shown here is derived from an EMBL/GenBank/DDBJ whole genome shotgun (WGS) entry which is preliminary data.</text>
</comment>
<feature type="transmembrane region" description="Helical" evidence="1">
    <location>
        <begin position="76"/>
        <end position="101"/>
    </location>
</feature>
<protein>
    <submittedName>
        <fullName evidence="2">Uncharacterized protein</fullName>
    </submittedName>
</protein>
<feature type="transmembrane region" description="Helical" evidence="1">
    <location>
        <begin position="113"/>
        <end position="133"/>
    </location>
</feature>